<keyword evidence="2" id="KW-1185">Reference proteome</keyword>
<comment type="caution">
    <text evidence="1">The sequence shown here is derived from an EMBL/GenBank/DDBJ whole genome shotgun (WGS) entry which is preliminary data.</text>
</comment>
<dbReference type="Proteomes" id="UP001476798">
    <property type="component" value="Unassembled WGS sequence"/>
</dbReference>
<gene>
    <name evidence="1" type="ORF">GOODEAATRI_022316</name>
</gene>
<sequence length="137" mass="15090">LRHRTVMDFIFSITGSGARVVRDAISQRLWPGHGQESVPVQLHGAGTAHEARHTLHHKTVVSSDQSPFPSTCKHATSSTVTPIKRRLPGSLSSVTRPSPLCFEDACRVALGAFQGELWELWTGRDHLFSALRTVTRV</sequence>
<name>A0ABV0N4G9_9TELE</name>
<organism evidence="1 2">
    <name type="scientific">Goodea atripinnis</name>
    <dbReference type="NCBI Taxonomy" id="208336"/>
    <lineage>
        <taxon>Eukaryota</taxon>
        <taxon>Metazoa</taxon>
        <taxon>Chordata</taxon>
        <taxon>Craniata</taxon>
        <taxon>Vertebrata</taxon>
        <taxon>Euteleostomi</taxon>
        <taxon>Actinopterygii</taxon>
        <taxon>Neopterygii</taxon>
        <taxon>Teleostei</taxon>
        <taxon>Neoteleostei</taxon>
        <taxon>Acanthomorphata</taxon>
        <taxon>Ovalentaria</taxon>
        <taxon>Atherinomorphae</taxon>
        <taxon>Cyprinodontiformes</taxon>
        <taxon>Goodeidae</taxon>
        <taxon>Goodea</taxon>
    </lineage>
</organism>
<evidence type="ECO:0000313" key="2">
    <source>
        <dbReference type="Proteomes" id="UP001476798"/>
    </source>
</evidence>
<feature type="non-terminal residue" evidence="1">
    <location>
        <position position="1"/>
    </location>
</feature>
<proteinExistence type="predicted"/>
<protein>
    <submittedName>
        <fullName evidence="1">Uncharacterized protein</fullName>
    </submittedName>
</protein>
<accession>A0ABV0N4G9</accession>
<reference evidence="1 2" key="1">
    <citation type="submission" date="2021-06" db="EMBL/GenBank/DDBJ databases">
        <authorList>
            <person name="Palmer J.M."/>
        </authorList>
    </citation>
    <scope>NUCLEOTIDE SEQUENCE [LARGE SCALE GENOMIC DNA]</scope>
    <source>
        <strain evidence="1 2">GA_2019</strain>
        <tissue evidence="1">Muscle</tissue>
    </source>
</reference>
<dbReference type="EMBL" id="JAHRIO010022263">
    <property type="protein sequence ID" value="MEQ2165941.1"/>
    <property type="molecule type" value="Genomic_DNA"/>
</dbReference>
<evidence type="ECO:0000313" key="1">
    <source>
        <dbReference type="EMBL" id="MEQ2165941.1"/>
    </source>
</evidence>